<keyword evidence="1" id="KW-0812">Transmembrane</keyword>
<proteinExistence type="predicted"/>
<feature type="transmembrane region" description="Helical" evidence="1">
    <location>
        <begin position="35"/>
        <end position="55"/>
    </location>
</feature>
<feature type="transmembrane region" description="Helical" evidence="1">
    <location>
        <begin position="146"/>
        <end position="169"/>
    </location>
</feature>
<protein>
    <recommendedName>
        <fullName evidence="2">DUF6545 domain-containing protein</fullName>
    </recommendedName>
</protein>
<feature type="transmembrane region" description="Helical" evidence="1">
    <location>
        <begin position="103"/>
        <end position="124"/>
    </location>
</feature>
<dbReference type="Proteomes" id="UP000221961">
    <property type="component" value="Chromosome"/>
</dbReference>
<dbReference type="KEGG" id="ntp:CRH09_38330"/>
<evidence type="ECO:0000256" key="1">
    <source>
        <dbReference type="SAM" id="Phobius"/>
    </source>
</evidence>
<feature type="transmembrane region" description="Helical" evidence="1">
    <location>
        <begin position="217"/>
        <end position="238"/>
    </location>
</feature>
<keyword evidence="1" id="KW-1133">Transmembrane helix</keyword>
<keyword evidence="1" id="KW-0472">Membrane</keyword>
<feature type="domain" description="DUF6545" evidence="2">
    <location>
        <begin position="251"/>
        <end position="375"/>
    </location>
</feature>
<gene>
    <name evidence="3" type="ORF">CRH09_38330</name>
</gene>
<evidence type="ECO:0000259" key="2">
    <source>
        <dbReference type="Pfam" id="PF20182"/>
    </source>
</evidence>
<reference evidence="3 4" key="1">
    <citation type="submission" date="2017-10" db="EMBL/GenBank/DDBJ databases">
        <title>Comparative genomics between pathogenic Norcardia.</title>
        <authorList>
            <person name="Zeng L."/>
        </authorList>
    </citation>
    <scope>NUCLEOTIDE SEQUENCE [LARGE SCALE GENOMIC DNA]</scope>
    <source>
        <strain evidence="3 4">NC_YFY_NT001</strain>
    </source>
</reference>
<dbReference type="AlphaFoldDB" id="A0A291RV03"/>
<organism evidence="3 4">
    <name type="scientific">Nocardia terpenica</name>
    <dbReference type="NCBI Taxonomy" id="455432"/>
    <lineage>
        <taxon>Bacteria</taxon>
        <taxon>Bacillati</taxon>
        <taxon>Actinomycetota</taxon>
        <taxon>Actinomycetes</taxon>
        <taxon>Mycobacteriales</taxon>
        <taxon>Nocardiaceae</taxon>
        <taxon>Nocardia</taxon>
    </lineage>
</organism>
<evidence type="ECO:0000313" key="3">
    <source>
        <dbReference type="EMBL" id="ATL71165.1"/>
    </source>
</evidence>
<evidence type="ECO:0000313" key="4">
    <source>
        <dbReference type="Proteomes" id="UP000221961"/>
    </source>
</evidence>
<dbReference type="InterPro" id="IPR050039">
    <property type="entry name" value="MAB_1171c-like"/>
</dbReference>
<accession>A0A291RV03</accession>
<dbReference type="NCBIfam" id="NF042915">
    <property type="entry name" value="MAB_1171c_fam"/>
    <property type="match status" value="1"/>
</dbReference>
<dbReference type="EMBL" id="CP023778">
    <property type="protein sequence ID" value="ATL71165.1"/>
    <property type="molecule type" value="Genomic_DNA"/>
</dbReference>
<feature type="transmembrane region" description="Helical" evidence="1">
    <location>
        <begin position="75"/>
        <end position="91"/>
    </location>
</feature>
<dbReference type="InterPro" id="IPR046675">
    <property type="entry name" value="DUF6545"/>
</dbReference>
<sequence>MSHAQIIRAVTHGLLLVWLLPQIARAPRNVPLRALGIYVVCWGLGFIFGIVAGAGHSSFAGDPMAAQEISNLLELVSYYSLVCFFLFTVYSDRVAKRRALAQAPLLALVGIVMVIAVEMIPGPVRGAAAQPGRPIPPHDVVAVESFWLVFNAYSFLAYGYAAVISCRYARRGHDPWLRQAMMLLAAGAAGQVLALATFMVVNVGVMSRHPHLEPSSVLVVGVHAAFLGTYVFLIGLGYRSARMRLAALRVWVHHRRDYRLLQPLWSALHAQFPEDSFDRAAIAPWRDAMNLRGVHRRFYRRAIECRDGLVRISPYIAKVRDNGLATAPLAVQLTEALDLHATGEPVGEAAVPIALPTTLGFDADVDELITLSRAMKTAKNGVLPTGR</sequence>
<dbReference type="RefSeq" id="WP_098698065.1">
    <property type="nucleotide sequence ID" value="NZ_CP023778.1"/>
</dbReference>
<dbReference type="GeneID" id="88363106"/>
<feature type="transmembrane region" description="Helical" evidence="1">
    <location>
        <begin position="181"/>
        <end position="205"/>
    </location>
</feature>
<name>A0A291RV03_9NOCA</name>
<dbReference type="Pfam" id="PF20182">
    <property type="entry name" value="DUF6545"/>
    <property type="match status" value="1"/>
</dbReference>